<dbReference type="PANTHER" id="PTHR42905:SF2">
    <property type="entry name" value="PHOSPHOENOLPYRUVATE CARBOXYLASE FAMILY PROTEIN"/>
    <property type="match status" value="1"/>
</dbReference>
<comment type="caution">
    <text evidence="2">The sequence shown here is derived from an EMBL/GenBank/DDBJ whole genome shotgun (WGS) entry which is preliminary data.</text>
</comment>
<sequence length="91" mass="9813">MKVVSREVSVISMKVVVDARHKSDSDLVIVARTDSRQAGSLTEALCSVRTFADVGADVIFIDTLASREDMKALFSMGMAAQVQSMVSPMAF</sequence>
<dbReference type="AlphaFoldDB" id="A0A3L6E9I1"/>
<dbReference type="GO" id="GO:0003824">
    <property type="term" value="F:catalytic activity"/>
    <property type="evidence" value="ECO:0007669"/>
    <property type="project" value="InterPro"/>
</dbReference>
<protein>
    <submittedName>
        <fullName evidence="2">Uncharacterized protein</fullName>
    </submittedName>
</protein>
<dbReference type="Pfam" id="PF13714">
    <property type="entry name" value="PEP_mutase"/>
    <property type="match status" value="1"/>
</dbReference>
<accession>A0A3L6E9I1</accession>
<reference evidence="2 3" key="1">
    <citation type="journal article" date="2018" name="Nat. Genet.">
        <title>Extensive intraspecific gene order and gene structural variations between Mo17 and other maize genomes.</title>
        <authorList>
            <person name="Sun S."/>
            <person name="Zhou Y."/>
            <person name="Chen J."/>
            <person name="Shi J."/>
            <person name="Zhao H."/>
            <person name="Zhao H."/>
            <person name="Song W."/>
            <person name="Zhang M."/>
            <person name="Cui Y."/>
            <person name="Dong X."/>
            <person name="Liu H."/>
            <person name="Ma X."/>
            <person name="Jiao Y."/>
            <person name="Wang B."/>
            <person name="Wei X."/>
            <person name="Stein J.C."/>
            <person name="Glaubitz J.C."/>
            <person name="Lu F."/>
            <person name="Yu G."/>
            <person name="Liang C."/>
            <person name="Fengler K."/>
            <person name="Li B."/>
            <person name="Rafalski A."/>
            <person name="Schnable P.S."/>
            <person name="Ware D.H."/>
            <person name="Buckler E.S."/>
            <person name="Lai J."/>
        </authorList>
    </citation>
    <scope>NUCLEOTIDE SEQUENCE [LARGE SCALE GENOMIC DNA]</scope>
    <source>
        <strain evidence="3">cv. Missouri 17</strain>
        <tissue evidence="2">Seedling</tissue>
    </source>
</reference>
<name>A0A3L6E9I1_MAIZE</name>
<keyword evidence="1" id="KW-0602">Photosynthesis</keyword>
<dbReference type="Proteomes" id="UP000251960">
    <property type="component" value="Chromosome 6"/>
</dbReference>
<evidence type="ECO:0000313" key="3">
    <source>
        <dbReference type="Proteomes" id="UP000251960"/>
    </source>
</evidence>
<dbReference type="InterPro" id="IPR040442">
    <property type="entry name" value="Pyrv_kinase-like_dom_sf"/>
</dbReference>
<proteinExistence type="predicted"/>
<evidence type="ECO:0000313" key="2">
    <source>
        <dbReference type="EMBL" id="PWZ16697.1"/>
    </source>
</evidence>
<dbReference type="SUPFAM" id="SSF51621">
    <property type="entry name" value="Phosphoenolpyruvate/pyruvate domain"/>
    <property type="match status" value="1"/>
</dbReference>
<dbReference type="InterPro" id="IPR015813">
    <property type="entry name" value="Pyrv/PenolPyrv_kinase-like_dom"/>
</dbReference>
<dbReference type="EMBL" id="NCVQ01000007">
    <property type="protein sequence ID" value="PWZ16697.1"/>
    <property type="molecule type" value="Genomic_DNA"/>
</dbReference>
<dbReference type="PANTHER" id="PTHR42905">
    <property type="entry name" value="PHOSPHOENOLPYRUVATE CARBOXYLASE"/>
    <property type="match status" value="1"/>
</dbReference>
<organism evidence="2 3">
    <name type="scientific">Zea mays</name>
    <name type="common">Maize</name>
    <dbReference type="NCBI Taxonomy" id="4577"/>
    <lineage>
        <taxon>Eukaryota</taxon>
        <taxon>Viridiplantae</taxon>
        <taxon>Streptophyta</taxon>
        <taxon>Embryophyta</taxon>
        <taxon>Tracheophyta</taxon>
        <taxon>Spermatophyta</taxon>
        <taxon>Magnoliopsida</taxon>
        <taxon>Liliopsida</taxon>
        <taxon>Poales</taxon>
        <taxon>Poaceae</taxon>
        <taxon>PACMAD clade</taxon>
        <taxon>Panicoideae</taxon>
        <taxon>Andropogonodae</taxon>
        <taxon>Andropogoneae</taxon>
        <taxon>Tripsacinae</taxon>
        <taxon>Zea</taxon>
    </lineage>
</organism>
<gene>
    <name evidence="2" type="ORF">Zm00014a_044146</name>
</gene>
<dbReference type="GO" id="GO:0015979">
    <property type="term" value="P:photosynthesis"/>
    <property type="evidence" value="ECO:0007669"/>
    <property type="project" value="UniProtKB-KW"/>
</dbReference>
<dbReference type="Gene3D" id="3.20.20.60">
    <property type="entry name" value="Phosphoenolpyruvate-binding domains"/>
    <property type="match status" value="1"/>
</dbReference>
<evidence type="ECO:0000256" key="1">
    <source>
        <dbReference type="ARBA" id="ARBA00022531"/>
    </source>
</evidence>